<reference evidence="2 3" key="1">
    <citation type="journal article" date="2020" name="ISME J.">
        <title>Uncovering the hidden diversity of litter-decomposition mechanisms in mushroom-forming fungi.</title>
        <authorList>
            <person name="Floudas D."/>
            <person name="Bentzer J."/>
            <person name="Ahren D."/>
            <person name="Johansson T."/>
            <person name="Persson P."/>
            <person name="Tunlid A."/>
        </authorList>
    </citation>
    <scope>NUCLEOTIDE SEQUENCE [LARGE SCALE GENOMIC DNA]</scope>
    <source>
        <strain evidence="2 3">CBS 406.79</strain>
    </source>
</reference>
<dbReference type="PROSITE" id="PS50096">
    <property type="entry name" value="IQ"/>
    <property type="match status" value="1"/>
</dbReference>
<keyword evidence="1" id="KW-0472">Membrane</keyword>
<accession>A0A8H5H5G7</accession>
<sequence>MRMYWTERDVIRNIKQDAGTPQLASSSPPEDWERQGDTMFEQHKWAHAKLCFERAGQPEKKALAEAYHLRQKAERIGRDSKDARLKRIAQFIEAAEAFTKCSEFAGPKGALDFNRIAGDCYREGCEFLLAAERYRAACQFNDAVRCYRQAERYDEAVAIVQMERDKIDDTLAEDVIRITKVIYFSEVQSLPSTLVREKKLRKAGALFDSLDDQLQYLKEKEMDVARAAVLVSHGRICEAAELHSANNRPLEAISLFSRHAETSEISARRAAECVLDGLWRKLTFSLSPQTLASDSDFLELVGFVERLDLTLLTPSHRDEMKMFMAILNGDRPTLRDLGRAFFSESNLSAALLCLDHCFTPPFFLNHLTVYQMAESQSLFLIYLQLLRDVCGDRRLANFHKVFGVQKSLDSYVLLSDGSYLHQKLISSEEENPLDISVFIHRLRKCISARIEERILQQESICRNSGTFRPCLAYSVFQLCQTDPCLDDHVPSAALTPAFYNTRVRIHLQQIQVLHILHLVTPYSPLKLLHRRIWLTRLYDALFPSSHVLGSLAVAQFQQIAKYPEMCKVITGWIRDFILGRYYDPIPTFLSDLTRIGTLAMVFDRPYALSTSLLQRGRYRYAQTHPQLFLRGDNTDIVPELIALIEDSSSHTSYLGRPMLALHHIVAHSLHIEINVLCNLIDKFCRAYILISCSRRDINHLHNVTLPRSWLLEPISVEDERQKSFFPLIAILSNIDHLLYGHNRHFGVEGKVPIRVRTIFMSRICRAICLLVGYNVGNIALRQTILKQMRSLCDVKRPDALLPFAYRFFVEATCWDDLAKALRGSMRRSPVDEMITILHKDRYKQDRPPSRNVRSVVYDKIEDLPSLLSDLPSSEDVLPAPGTETIGDHSVRLANGMDQNENDEEIEDVAQQEIPLSVEASSTTQPAVLEATDEQHCSASIIQQVYRRHLSRKTQRIGQFTLSRDRYFKAYARIEIEAGRYRKMILGPLPHILVFFDLFNKGALNLKASMHKRLCSSLSPSEADTIDKRITRMNGILKKTTYWKSTLEPQSDFHSRRDCRELQLLIREMHEVILNELDDLPIDVPAETKAEFDIGFKGIALEPAARDDVEIERHSASVIQRAYRAHLSRRTHRPDPVALRRESHFNLYMQSDITPGRYRKMMLGPLLHILVFIELLLIGTAKARTKLRKRTLLPLKSHEIDLLDKQLIDIINLMKRVKRWKSLLKPGSEFHAHRDCLALRALVKEIEAMIQGSKLTTLCIKVSPQMMNEFKIGYKGIAQPRTPRRMVPVKSARPTLNTEDVYEF</sequence>
<dbReference type="Proteomes" id="UP000518752">
    <property type="component" value="Unassembled WGS sequence"/>
</dbReference>
<protein>
    <submittedName>
        <fullName evidence="2">Uncharacterized protein</fullName>
    </submittedName>
</protein>
<comment type="caution">
    <text evidence="2">The sequence shown here is derived from an EMBL/GenBank/DDBJ whole genome shotgun (WGS) entry which is preliminary data.</text>
</comment>
<dbReference type="PANTHER" id="PTHR21529">
    <property type="entry name" value="MAMMARY TURMOR VIRUS RECEPTOR HOMOLOG 1, 2 MTVR1, 2"/>
    <property type="match status" value="1"/>
</dbReference>
<dbReference type="InterPro" id="IPR039904">
    <property type="entry name" value="TRANK1"/>
</dbReference>
<feature type="transmembrane region" description="Helical" evidence="1">
    <location>
        <begin position="1160"/>
        <end position="1180"/>
    </location>
</feature>
<keyword evidence="1" id="KW-1133">Transmembrane helix</keyword>
<keyword evidence="1" id="KW-0812">Transmembrane</keyword>
<dbReference type="InterPro" id="IPR000048">
    <property type="entry name" value="IQ_motif_EF-hand-BS"/>
</dbReference>
<evidence type="ECO:0000313" key="2">
    <source>
        <dbReference type="EMBL" id="KAF5377133.1"/>
    </source>
</evidence>
<dbReference type="SMART" id="SM00015">
    <property type="entry name" value="IQ"/>
    <property type="match status" value="2"/>
</dbReference>
<dbReference type="PANTHER" id="PTHR21529:SF4">
    <property type="entry name" value="TPR AND ANKYRIN REPEAT-CONTAINING PROTEIN 1"/>
    <property type="match status" value="1"/>
</dbReference>
<evidence type="ECO:0000313" key="3">
    <source>
        <dbReference type="Proteomes" id="UP000518752"/>
    </source>
</evidence>
<keyword evidence="3" id="KW-1185">Reference proteome</keyword>
<dbReference type="EMBL" id="JAACJN010000085">
    <property type="protein sequence ID" value="KAF5377133.1"/>
    <property type="molecule type" value="Genomic_DNA"/>
</dbReference>
<proteinExistence type="predicted"/>
<gene>
    <name evidence="2" type="ORF">D9757_008778</name>
</gene>
<dbReference type="OrthoDB" id="3156807at2759"/>
<evidence type="ECO:0000256" key="1">
    <source>
        <dbReference type="SAM" id="Phobius"/>
    </source>
</evidence>
<dbReference type="Pfam" id="PF00612">
    <property type="entry name" value="IQ"/>
    <property type="match status" value="1"/>
</dbReference>
<name>A0A8H5H5G7_9AGAR</name>
<organism evidence="2 3">
    <name type="scientific">Collybiopsis confluens</name>
    <dbReference type="NCBI Taxonomy" id="2823264"/>
    <lineage>
        <taxon>Eukaryota</taxon>
        <taxon>Fungi</taxon>
        <taxon>Dikarya</taxon>
        <taxon>Basidiomycota</taxon>
        <taxon>Agaricomycotina</taxon>
        <taxon>Agaricomycetes</taxon>
        <taxon>Agaricomycetidae</taxon>
        <taxon>Agaricales</taxon>
        <taxon>Marasmiineae</taxon>
        <taxon>Omphalotaceae</taxon>
        <taxon>Collybiopsis</taxon>
    </lineage>
</organism>